<dbReference type="AlphaFoldDB" id="A0A238BIK1"/>
<dbReference type="OrthoDB" id="10025511at2759"/>
<reference evidence="6 7" key="1">
    <citation type="submission" date="2015-12" db="EMBL/GenBank/DDBJ databases">
        <title>Draft genome of the nematode, Onchocerca flexuosa.</title>
        <authorList>
            <person name="Mitreva M."/>
        </authorList>
    </citation>
    <scope>NUCLEOTIDE SEQUENCE [LARGE SCALE GENOMIC DNA]</scope>
    <source>
        <strain evidence="6">Red Deer</strain>
    </source>
</reference>
<dbReference type="PROSITE" id="PS51746">
    <property type="entry name" value="PPM_2"/>
    <property type="match status" value="1"/>
</dbReference>
<accession>A0A238BIK1</accession>
<keyword evidence="7" id="KW-1185">Reference proteome</keyword>
<feature type="domain" description="PPM-type phosphatase" evidence="5">
    <location>
        <begin position="18"/>
        <end position="369"/>
    </location>
</feature>
<dbReference type="InterPro" id="IPR001932">
    <property type="entry name" value="PPM-type_phosphatase-like_dom"/>
</dbReference>
<dbReference type="Pfam" id="PF00481">
    <property type="entry name" value="PP2C"/>
    <property type="match status" value="2"/>
</dbReference>
<dbReference type="GO" id="GO:0004722">
    <property type="term" value="F:protein serine/threonine phosphatase activity"/>
    <property type="evidence" value="ECO:0007669"/>
    <property type="project" value="InterPro"/>
</dbReference>
<evidence type="ECO:0000256" key="3">
    <source>
        <dbReference type="ARBA" id="ARBA00022912"/>
    </source>
</evidence>
<dbReference type="InterPro" id="IPR015655">
    <property type="entry name" value="PP2C"/>
</dbReference>
<dbReference type="SUPFAM" id="SSF81606">
    <property type="entry name" value="PP2C-like"/>
    <property type="match status" value="1"/>
</dbReference>
<dbReference type="InterPro" id="IPR036457">
    <property type="entry name" value="PPM-type-like_dom_sf"/>
</dbReference>
<dbReference type="InterPro" id="IPR000222">
    <property type="entry name" value="PP2C_BS"/>
</dbReference>
<name>A0A238BIK1_9BILA</name>
<evidence type="ECO:0000256" key="4">
    <source>
        <dbReference type="RuleBase" id="RU003465"/>
    </source>
</evidence>
<dbReference type="Proteomes" id="UP000242913">
    <property type="component" value="Unassembled WGS sequence"/>
</dbReference>
<keyword evidence="2 4" id="KW-0378">Hydrolase</keyword>
<evidence type="ECO:0000256" key="2">
    <source>
        <dbReference type="ARBA" id="ARBA00022801"/>
    </source>
</evidence>
<sequence length="766" mass="85411">MPVPASFSDATSYGQHVRISVAASQGGRRYMEDRVHIECIRFPNGDIDYLYFAVYDGHGGSEASDYVRKHLLKNIQSQFGFNGTDEQMLDAIKKGFVETHLSMWKVVDDWPLTSSGYTSTAGTTASCTFIRRGKVFTGHVGDSAVILGEINSSLMFIFAFFYLQVIQFSENSIANSINPELLFLDLKPLLFKNISEAKESSDDEIKATSLTVDHKPDNSLEVQRINSAGGMVMKKSGVTRVVWTRPVRGHVGPVRRSTPTESIAFLAVARALGDLWSYNRETKQFIVSPEPDVAAYDLSEKNLCLVLGSDGLTNVLKPQQIVDIVMHYEKLSRDKHGRLPNHSRWILRHALVSWGASRADNISIISVFFDKKAIEINDTSVLADDIDLCLDKALTDFENSTVILGPNYCKQLKTLDVDLYYSGIVDPNFTTEIDYNGPGYTRDIRRPLTLVRFSDMPVVPLSSLERVSAIHRLSELFGTNGKVKMLPTQCVTGVILEGMDELYENLVDEGILYPCDEDVAREETVGSASGDGISNNGDDIIEMRRINETDSKTNTDMVHSRCDVVTALSTSNSDCASNSNMNSVARQRSVLRACRRKPAMYLKSVKENDVSNDSNGNTTNEEYFSNNHLSPTNHCHNFQRFTASPRSASALSPSLMLAALRITNQLFEHDAFARDLVLAGRRPLVRRRLSSSSLEPLQKKFKVSSESWTKTDCAFDISTRNVEKSEQDCAKQDSAKKVEECATPTTSRSRVWDFFSNLLGNRANKK</sequence>
<keyword evidence="3 4" id="KW-0904">Protein phosphatase</keyword>
<comment type="similarity">
    <text evidence="4">Belongs to the PP2C family.</text>
</comment>
<organism evidence="6 7">
    <name type="scientific">Onchocerca flexuosa</name>
    <dbReference type="NCBI Taxonomy" id="387005"/>
    <lineage>
        <taxon>Eukaryota</taxon>
        <taxon>Metazoa</taxon>
        <taxon>Ecdysozoa</taxon>
        <taxon>Nematoda</taxon>
        <taxon>Chromadorea</taxon>
        <taxon>Rhabditida</taxon>
        <taxon>Spirurina</taxon>
        <taxon>Spiruromorpha</taxon>
        <taxon>Filarioidea</taxon>
        <taxon>Onchocercidae</taxon>
        <taxon>Onchocerca</taxon>
    </lineage>
</organism>
<evidence type="ECO:0000256" key="1">
    <source>
        <dbReference type="ARBA" id="ARBA00022723"/>
    </source>
</evidence>
<dbReference type="SMART" id="SM00332">
    <property type="entry name" value="PP2Cc"/>
    <property type="match status" value="1"/>
</dbReference>
<dbReference type="PANTHER" id="PTHR47992">
    <property type="entry name" value="PROTEIN PHOSPHATASE"/>
    <property type="match status" value="1"/>
</dbReference>
<evidence type="ECO:0000313" key="6">
    <source>
        <dbReference type="EMBL" id="OZC05317.1"/>
    </source>
</evidence>
<dbReference type="CDD" id="cd00143">
    <property type="entry name" value="PP2Cc"/>
    <property type="match status" value="1"/>
</dbReference>
<dbReference type="GO" id="GO:0046872">
    <property type="term" value="F:metal ion binding"/>
    <property type="evidence" value="ECO:0007669"/>
    <property type="project" value="UniProtKB-KW"/>
</dbReference>
<protein>
    <recommendedName>
        <fullName evidence="5">PPM-type phosphatase domain-containing protein</fullName>
    </recommendedName>
</protein>
<dbReference type="Gene3D" id="3.60.40.10">
    <property type="entry name" value="PPM-type phosphatase domain"/>
    <property type="match status" value="1"/>
</dbReference>
<evidence type="ECO:0000259" key="5">
    <source>
        <dbReference type="PROSITE" id="PS51746"/>
    </source>
</evidence>
<keyword evidence="1" id="KW-0479">Metal-binding</keyword>
<evidence type="ECO:0000313" key="7">
    <source>
        <dbReference type="Proteomes" id="UP000242913"/>
    </source>
</evidence>
<gene>
    <name evidence="6" type="ORF">X798_07753</name>
</gene>
<dbReference type="EMBL" id="KZ271524">
    <property type="protein sequence ID" value="OZC05317.1"/>
    <property type="molecule type" value="Genomic_DNA"/>
</dbReference>
<dbReference type="PROSITE" id="PS01032">
    <property type="entry name" value="PPM_1"/>
    <property type="match status" value="1"/>
</dbReference>
<proteinExistence type="inferred from homology"/>